<dbReference type="STRING" id="67801.A0A1B0B0L4"/>
<dbReference type="GO" id="GO:0004672">
    <property type="term" value="F:protein kinase activity"/>
    <property type="evidence" value="ECO:0007669"/>
    <property type="project" value="InterPro"/>
</dbReference>
<evidence type="ECO:0000256" key="1">
    <source>
        <dbReference type="ARBA" id="ARBA00022741"/>
    </source>
</evidence>
<dbReference type="InterPro" id="IPR011009">
    <property type="entry name" value="Kinase-like_dom_sf"/>
</dbReference>
<dbReference type="AlphaFoldDB" id="A0A1B0B0L4"/>
<evidence type="ECO:0000259" key="4">
    <source>
        <dbReference type="Pfam" id="PF07714"/>
    </source>
</evidence>
<keyword evidence="1" id="KW-0547">Nucleotide-binding</keyword>
<dbReference type="Proteomes" id="UP000092460">
    <property type="component" value="Unassembled WGS sequence"/>
</dbReference>
<dbReference type="InterPro" id="IPR001245">
    <property type="entry name" value="Ser-Thr/Tyr_kinase_cat_dom"/>
</dbReference>
<accession>A0A1B0B0L4</accession>
<protein>
    <recommendedName>
        <fullName evidence="4">Serine-threonine/tyrosine-protein kinase catalytic domain-containing protein</fullName>
    </recommendedName>
</protein>
<dbReference type="EnsemblMetazoa" id="GPPI014885-RA">
    <property type="protein sequence ID" value="GPPI014885-PA"/>
    <property type="gene ID" value="GPPI014885"/>
</dbReference>
<organism evidence="5 6">
    <name type="scientific">Glossina palpalis gambiensis</name>
    <dbReference type="NCBI Taxonomy" id="67801"/>
    <lineage>
        <taxon>Eukaryota</taxon>
        <taxon>Metazoa</taxon>
        <taxon>Ecdysozoa</taxon>
        <taxon>Arthropoda</taxon>
        <taxon>Hexapoda</taxon>
        <taxon>Insecta</taxon>
        <taxon>Pterygota</taxon>
        <taxon>Neoptera</taxon>
        <taxon>Endopterygota</taxon>
        <taxon>Diptera</taxon>
        <taxon>Brachycera</taxon>
        <taxon>Muscomorpha</taxon>
        <taxon>Hippoboscoidea</taxon>
        <taxon>Glossinidae</taxon>
        <taxon>Glossina</taxon>
    </lineage>
</organism>
<keyword evidence="6" id="KW-1185">Reference proteome</keyword>
<dbReference type="GO" id="GO:0005524">
    <property type="term" value="F:ATP binding"/>
    <property type="evidence" value="ECO:0007669"/>
    <property type="project" value="UniProtKB-KW"/>
</dbReference>
<dbReference type="SUPFAM" id="SSF56112">
    <property type="entry name" value="Protein kinase-like (PK-like)"/>
    <property type="match status" value="1"/>
</dbReference>
<feature type="compositionally biased region" description="Basic and acidic residues" evidence="3">
    <location>
        <begin position="1"/>
        <end position="10"/>
    </location>
</feature>
<dbReference type="Pfam" id="PF07714">
    <property type="entry name" value="PK_Tyr_Ser-Thr"/>
    <property type="match status" value="1"/>
</dbReference>
<keyword evidence="2" id="KW-0067">ATP-binding</keyword>
<reference evidence="6" key="1">
    <citation type="submission" date="2015-01" db="EMBL/GenBank/DDBJ databases">
        <authorList>
            <person name="Aksoy S."/>
            <person name="Warren W."/>
            <person name="Wilson R.K."/>
        </authorList>
    </citation>
    <scope>NUCLEOTIDE SEQUENCE [LARGE SCALE GENOMIC DNA]</scope>
    <source>
        <strain evidence="6">IAEA</strain>
    </source>
</reference>
<dbReference type="EMBL" id="JXJN01006777">
    <property type="status" value="NOT_ANNOTATED_CDS"/>
    <property type="molecule type" value="Genomic_DNA"/>
</dbReference>
<reference evidence="5" key="2">
    <citation type="submission" date="2020-05" db="UniProtKB">
        <authorList>
            <consortium name="EnsemblMetazoa"/>
        </authorList>
    </citation>
    <scope>IDENTIFICATION</scope>
    <source>
        <strain evidence="5">IAEA</strain>
    </source>
</reference>
<name>A0A1B0B0L4_9MUSC</name>
<evidence type="ECO:0000313" key="5">
    <source>
        <dbReference type="EnsemblMetazoa" id="GPPI014885-PA"/>
    </source>
</evidence>
<dbReference type="VEuPathDB" id="VectorBase:GPPI014885"/>
<evidence type="ECO:0000313" key="6">
    <source>
        <dbReference type="Proteomes" id="UP000092460"/>
    </source>
</evidence>
<dbReference type="Gene3D" id="1.10.510.10">
    <property type="entry name" value="Transferase(Phosphotransferase) domain 1"/>
    <property type="match status" value="1"/>
</dbReference>
<evidence type="ECO:0000256" key="2">
    <source>
        <dbReference type="ARBA" id="ARBA00022840"/>
    </source>
</evidence>
<dbReference type="PANTHER" id="PTHR24418">
    <property type="entry name" value="TYROSINE-PROTEIN KINASE"/>
    <property type="match status" value="1"/>
</dbReference>
<evidence type="ECO:0000256" key="3">
    <source>
        <dbReference type="SAM" id="MobiDB-lite"/>
    </source>
</evidence>
<dbReference type="InterPro" id="IPR050198">
    <property type="entry name" value="Non-receptor_tyrosine_kinases"/>
</dbReference>
<feature type="region of interest" description="Disordered" evidence="3">
    <location>
        <begin position="1"/>
        <end position="20"/>
    </location>
</feature>
<sequence>MEEGDYRESFEISENESDNEIQKSDVWAYGICLWEIFSYDRQPYYGMTHEEVIKYIKDGNGLSCPDNTSLSLEFLGVSKYDYLYKK</sequence>
<feature type="domain" description="Serine-threonine/tyrosine-protein kinase catalytic" evidence="4">
    <location>
        <begin position="22"/>
        <end position="72"/>
    </location>
</feature>
<proteinExistence type="predicted"/>